<dbReference type="SUPFAM" id="SSF51261">
    <property type="entry name" value="Duplicated hybrid motif"/>
    <property type="match status" value="1"/>
</dbReference>
<dbReference type="EMBL" id="RBZO01000003">
    <property type="protein sequence ID" value="RKQ17937.1"/>
    <property type="molecule type" value="Genomic_DNA"/>
</dbReference>
<evidence type="ECO:0000313" key="4">
    <source>
        <dbReference type="Proteomes" id="UP000281813"/>
    </source>
</evidence>
<dbReference type="OrthoDB" id="2986589at2"/>
<dbReference type="GO" id="GO:0004222">
    <property type="term" value="F:metalloendopeptidase activity"/>
    <property type="evidence" value="ECO:0007669"/>
    <property type="project" value="TreeGrafter"/>
</dbReference>
<accession>A0A494Z5U2</accession>
<keyword evidence="1" id="KW-0472">Membrane</keyword>
<dbReference type="RefSeq" id="WP_121128637.1">
    <property type="nucleotide sequence ID" value="NZ_JBHUFK010000023.1"/>
</dbReference>
<feature type="domain" description="M23ase beta-sheet core" evidence="2">
    <location>
        <begin position="156"/>
        <end position="246"/>
    </location>
</feature>
<keyword evidence="1" id="KW-1133">Transmembrane helix</keyword>
<keyword evidence="4" id="KW-1185">Reference proteome</keyword>
<proteinExistence type="predicted"/>
<evidence type="ECO:0000313" key="3">
    <source>
        <dbReference type="EMBL" id="RKQ17937.1"/>
    </source>
</evidence>
<dbReference type="AlphaFoldDB" id="A0A494Z5U2"/>
<gene>
    <name evidence="3" type="ORF">D8M05_03350</name>
</gene>
<name>A0A494Z5U2_9BACI</name>
<feature type="transmembrane region" description="Helical" evidence="1">
    <location>
        <begin position="60"/>
        <end position="81"/>
    </location>
</feature>
<keyword evidence="1" id="KW-0812">Transmembrane</keyword>
<protein>
    <submittedName>
        <fullName evidence="3">M23 family metallopeptidase</fullName>
    </submittedName>
</protein>
<dbReference type="InterPro" id="IPR011055">
    <property type="entry name" value="Dup_hybrid_motif"/>
</dbReference>
<comment type="caution">
    <text evidence="3">The sequence shown here is derived from an EMBL/GenBank/DDBJ whole genome shotgun (WGS) entry which is preliminary data.</text>
</comment>
<sequence length="256" mass="28555">MDRGIRKVRKSIEQRKRMRGVPKGNQTKRVYPSIPQDEEKHGFYPLVTDDHATSRRGENVVAGIAVKGMLSVMLFFGVAILHQNDSELLSKPKDWTSSALSEEFPFAKVNNWYRTTFGEPLAFTPQKDQTVTTSTENSVALPVSGSISESFQVNGKGIMISPGETAEVTAMQEGIVVFAGKDRNTNKTVVIQHADGTTTSYGHLSNIDVHLYQYVTNNQQVGEFTPTSENEMVYFSIEMDDKYIDPVQVIQVDETP</sequence>
<dbReference type="Pfam" id="PF01551">
    <property type="entry name" value="Peptidase_M23"/>
    <property type="match status" value="1"/>
</dbReference>
<reference evidence="3 4" key="1">
    <citation type="journal article" date="2015" name="Antonie Van Leeuwenhoek">
        <title>Oceanobacillus bengalensis sp. nov., a bacterium isolated from seawater of the Bay of Bengal.</title>
        <authorList>
            <person name="Yongchang O."/>
            <person name="Xiang W."/>
            <person name="Wang G."/>
        </authorList>
    </citation>
    <scope>NUCLEOTIDE SEQUENCE [LARGE SCALE GENOMIC DNA]</scope>
    <source>
        <strain evidence="3 4">MCCC 1K00260</strain>
    </source>
</reference>
<dbReference type="PANTHER" id="PTHR21666">
    <property type="entry name" value="PEPTIDASE-RELATED"/>
    <property type="match status" value="1"/>
</dbReference>
<dbReference type="Gene3D" id="2.70.70.10">
    <property type="entry name" value="Glucose Permease (Domain IIA)"/>
    <property type="match status" value="1"/>
</dbReference>
<dbReference type="CDD" id="cd12797">
    <property type="entry name" value="M23_peptidase"/>
    <property type="match status" value="1"/>
</dbReference>
<evidence type="ECO:0000259" key="2">
    <source>
        <dbReference type="Pfam" id="PF01551"/>
    </source>
</evidence>
<evidence type="ECO:0000256" key="1">
    <source>
        <dbReference type="SAM" id="Phobius"/>
    </source>
</evidence>
<dbReference type="InterPro" id="IPR050570">
    <property type="entry name" value="Cell_wall_metabolism_enzyme"/>
</dbReference>
<dbReference type="PANTHER" id="PTHR21666:SF274">
    <property type="entry name" value="STAGE IV SPORULATION PROTEIN FA"/>
    <property type="match status" value="1"/>
</dbReference>
<dbReference type="Proteomes" id="UP000281813">
    <property type="component" value="Unassembled WGS sequence"/>
</dbReference>
<dbReference type="InterPro" id="IPR016047">
    <property type="entry name" value="M23ase_b-sheet_dom"/>
</dbReference>
<organism evidence="3 4">
    <name type="scientific">Oceanobacillus bengalensis</name>
    <dbReference type="NCBI Taxonomy" id="1435466"/>
    <lineage>
        <taxon>Bacteria</taxon>
        <taxon>Bacillati</taxon>
        <taxon>Bacillota</taxon>
        <taxon>Bacilli</taxon>
        <taxon>Bacillales</taxon>
        <taxon>Bacillaceae</taxon>
        <taxon>Oceanobacillus</taxon>
    </lineage>
</organism>